<protein>
    <submittedName>
        <fullName evidence="1">Uncharacterized protein</fullName>
    </submittedName>
</protein>
<dbReference type="EMBL" id="JAIWYP010000010">
    <property type="protein sequence ID" value="KAH3749290.1"/>
    <property type="molecule type" value="Genomic_DNA"/>
</dbReference>
<dbReference type="AlphaFoldDB" id="A0A9D4I5S5"/>
<comment type="caution">
    <text evidence="1">The sequence shown here is derived from an EMBL/GenBank/DDBJ whole genome shotgun (WGS) entry which is preliminary data.</text>
</comment>
<evidence type="ECO:0000313" key="2">
    <source>
        <dbReference type="Proteomes" id="UP000828390"/>
    </source>
</evidence>
<dbReference type="Proteomes" id="UP000828390">
    <property type="component" value="Unassembled WGS sequence"/>
</dbReference>
<gene>
    <name evidence="1" type="ORF">DPMN_183786</name>
</gene>
<reference evidence="1" key="2">
    <citation type="submission" date="2020-11" db="EMBL/GenBank/DDBJ databases">
        <authorList>
            <person name="McCartney M.A."/>
            <person name="Auch B."/>
            <person name="Kono T."/>
            <person name="Mallez S."/>
            <person name="Becker A."/>
            <person name="Gohl D.M."/>
            <person name="Silverstein K.A.T."/>
            <person name="Koren S."/>
            <person name="Bechman K.B."/>
            <person name="Herman A."/>
            <person name="Abrahante J.E."/>
            <person name="Garbe J."/>
        </authorList>
    </citation>
    <scope>NUCLEOTIDE SEQUENCE</scope>
    <source>
        <strain evidence="1">Duluth1</strain>
        <tissue evidence="1">Whole animal</tissue>
    </source>
</reference>
<accession>A0A9D4I5S5</accession>
<sequence>MTSPPNRQADFNQIAQFNICYVTSASGLNSNLFKSNPATTLTTCLDQTAVSVRTISAQKAVDDSPCLLKVEVEEEVRSLKAVKSPGLDNFLSELIICEYDPK</sequence>
<proteinExistence type="predicted"/>
<evidence type="ECO:0000313" key="1">
    <source>
        <dbReference type="EMBL" id="KAH3749290.1"/>
    </source>
</evidence>
<reference evidence="1" key="1">
    <citation type="journal article" date="2019" name="bioRxiv">
        <title>The Genome of the Zebra Mussel, Dreissena polymorpha: A Resource for Invasive Species Research.</title>
        <authorList>
            <person name="McCartney M.A."/>
            <person name="Auch B."/>
            <person name="Kono T."/>
            <person name="Mallez S."/>
            <person name="Zhang Y."/>
            <person name="Obille A."/>
            <person name="Becker A."/>
            <person name="Abrahante J.E."/>
            <person name="Garbe J."/>
            <person name="Badalamenti J.P."/>
            <person name="Herman A."/>
            <person name="Mangelson H."/>
            <person name="Liachko I."/>
            <person name="Sullivan S."/>
            <person name="Sone E.D."/>
            <person name="Koren S."/>
            <person name="Silverstein K.A.T."/>
            <person name="Beckman K.B."/>
            <person name="Gohl D.M."/>
        </authorList>
    </citation>
    <scope>NUCLEOTIDE SEQUENCE</scope>
    <source>
        <strain evidence="1">Duluth1</strain>
        <tissue evidence="1">Whole animal</tissue>
    </source>
</reference>
<name>A0A9D4I5S5_DREPO</name>
<keyword evidence="2" id="KW-1185">Reference proteome</keyword>
<organism evidence="1 2">
    <name type="scientific">Dreissena polymorpha</name>
    <name type="common">Zebra mussel</name>
    <name type="synonym">Mytilus polymorpha</name>
    <dbReference type="NCBI Taxonomy" id="45954"/>
    <lineage>
        <taxon>Eukaryota</taxon>
        <taxon>Metazoa</taxon>
        <taxon>Spiralia</taxon>
        <taxon>Lophotrochozoa</taxon>
        <taxon>Mollusca</taxon>
        <taxon>Bivalvia</taxon>
        <taxon>Autobranchia</taxon>
        <taxon>Heteroconchia</taxon>
        <taxon>Euheterodonta</taxon>
        <taxon>Imparidentia</taxon>
        <taxon>Neoheterodontei</taxon>
        <taxon>Myida</taxon>
        <taxon>Dreissenoidea</taxon>
        <taxon>Dreissenidae</taxon>
        <taxon>Dreissena</taxon>
    </lineage>
</organism>